<gene>
    <name evidence="2" type="ORF">CB5_LOCUS21649</name>
</gene>
<dbReference type="AlphaFoldDB" id="A0A6V7Q5Z4"/>
<feature type="compositionally biased region" description="Low complexity" evidence="1">
    <location>
        <begin position="32"/>
        <end position="43"/>
    </location>
</feature>
<feature type="compositionally biased region" description="Basic residues" evidence="1">
    <location>
        <begin position="134"/>
        <end position="152"/>
    </location>
</feature>
<dbReference type="EMBL" id="LR862133">
    <property type="protein sequence ID" value="CAD1838438.1"/>
    <property type="molecule type" value="Genomic_DNA"/>
</dbReference>
<sequence>MDETKPAPFLDPALAADDDDDDAALAAAVAASTAASAPAAADPNHGWQKVTYGKRQRRHQPPQAADPDRGGSASRGPDRSHVFASVEQRAHERRRALESAAAAAAAAANAAPSAAAAARAASSDEDDDDAAPHGPRRTGARPPRRSSRRSPRSPRSPWPRPPRALMRRISPRISSRSRVRMRLSRKFNSCDLPTILEGLSSA</sequence>
<evidence type="ECO:0000256" key="1">
    <source>
        <dbReference type="SAM" id="MobiDB-lite"/>
    </source>
</evidence>
<accession>A0A6V7Q5Z4</accession>
<protein>
    <submittedName>
        <fullName evidence="2">Uncharacterized protein</fullName>
    </submittedName>
</protein>
<name>A0A6V7Q5Z4_ANACO</name>
<feature type="region of interest" description="Disordered" evidence="1">
    <location>
        <begin position="32"/>
        <end position="178"/>
    </location>
</feature>
<proteinExistence type="predicted"/>
<reference evidence="2" key="1">
    <citation type="submission" date="2020-07" db="EMBL/GenBank/DDBJ databases">
        <authorList>
            <person name="Lin J."/>
        </authorList>
    </citation>
    <scope>NUCLEOTIDE SEQUENCE</scope>
</reference>
<feature type="compositionally biased region" description="Low complexity" evidence="1">
    <location>
        <begin position="98"/>
        <end position="121"/>
    </location>
</feature>
<evidence type="ECO:0000313" key="2">
    <source>
        <dbReference type="EMBL" id="CAD1838438.1"/>
    </source>
</evidence>
<feature type="compositionally biased region" description="Basic residues" evidence="1">
    <location>
        <begin position="165"/>
        <end position="178"/>
    </location>
</feature>
<organism evidence="2">
    <name type="scientific">Ananas comosus var. bracteatus</name>
    <name type="common">red pineapple</name>
    <dbReference type="NCBI Taxonomy" id="296719"/>
    <lineage>
        <taxon>Eukaryota</taxon>
        <taxon>Viridiplantae</taxon>
        <taxon>Streptophyta</taxon>
        <taxon>Embryophyta</taxon>
        <taxon>Tracheophyta</taxon>
        <taxon>Spermatophyta</taxon>
        <taxon>Magnoliopsida</taxon>
        <taxon>Liliopsida</taxon>
        <taxon>Poales</taxon>
        <taxon>Bromeliaceae</taxon>
        <taxon>Bromelioideae</taxon>
        <taxon>Ananas</taxon>
    </lineage>
</organism>